<dbReference type="EMBL" id="PHFL01000015">
    <property type="protein sequence ID" value="RFM24874.1"/>
    <property type="molecule type" value="Genomic_DNA"/>
</dbReference>
<accession>A0A395M4K2</accession>
<dbReference type="Proteomes" id="UP000266389">
    <property type="component" value="Unassembled WGS sequence"/>
</dbReference>
<proteinExistence type="predicted"/>
<sequence>MPTSRFTHRLTPAQSKEIALQTLAAQLSYELHFSGNRIYCSSEFHYKTFSSYEEAEQFLISERFKRQPFHLK</sequence>
<dbReference type="AlphaFoldDB" id="A0A395M4K2"/>
<reference evidence="1 2" key="1">
    <citation type="journal article" date="2011" name="ISME J.">
        <title>Community ecology of hot spring cyanobacterial mats: predominant populations and their functional potential.</title>
        <authorList>
            <person name="Klatt C.G."/>
            <person name="Wood J.M."/>
            <person name="Rusch D.B."/>
            <person name="Bateson M.M."/>
            <person name="Hamamura N."/>
            <person name="Heidelberg J.F."/>
            <person name="Grossman A.R."/>
            <person name="Bhaya D."/>
            <person name="Cohan F.M."/>
            <person name="Kuhl M."/>
            <person name="Bryant D.A."/>
            <person name="Ward D.M."/>
        </authorList>
    </citation>
    <scope>NUCLEOTIDE SEQUENCE [LARGE SCALE GENOMIC DNA]</scope>
    <source>
        <strain evidence="1">OS</strain>
    </source>
</reference>
<gene>
    <name evidence="1" type="ORF">D0433_03495</name>
</gene>
<evidence type="ECO:0000313" key="2">
    <source>
        <dbReference type="Proteomes" id="UP000266389"/>
    </source>
</evidence>
<comment type="caution">
    <text evidence="1">The sequence shown here is derived from an EMBL/GenBank/DDBJ whole genome shotgun (WGS) entry which is preliminary data.</text>
</comment>
<protein>
    <submittedName>
        <fullName evidence="1">Uncharacterized protein</fullName>
    </submittedName>
</protein>
<evidence type="ECO:0000313" key="1">
    <source>
        <dbReference type="EMBL" id="RFM24874.1"/>
    </source>
</evidence>
<name>A0A395M4K2_9BACT</name>
<organism evidence="1 2">
    <name type="scientific">Candidatus Thermochlorobacter aerophilus</name>
    <dbReference type="NCBI Taxonomy" id="1868324"/>
    <lineage>
        <taxon>Bacteria</taxon>
        <taxon>Pseudomonadati</taxon>
        <taxon>Chlorobiota</taxon>
        <taxon>Chlorobiia</taxon>
        <taxon>Chlorobiales</taxon>
        <taxon>Candidatus Thermochlorobacteriaceae</taxon>
        <taxon>Candidatus Thermochlorobacter</taxon>
    </lineage>
</organism>